<dbReference type="CDD" id="cd00090">
    <property type="entry name" value="HTH_ARSR"/>
    <property type="match status" value="1"/>
</dbReference>
<keyword evidence="2" id="KW-0238">DNA-binding</keyword>
<dbReference type="InterPro" id="IPR036390">
    <property type="entry name" value="WH_DNA-bd_sf"/>
</dbReference>
<dbReference type="GO" id="GO:0043565">
    <property type="term" value="F:sequence-specific DNA binding"/>
    <property type="evidence" value="ECO:0007669"/>
    <property type="project" value="InterPro"/>
</dbReference>
<dbReference type="PANTHER" id="PTHR30154">
    <property type="entry name" value="LEUCINE-RESPONSIVE REGULATORY PROTEIN"/>
    <property type="match status" value="1"/>
</dbReference>
<evidence type="ECO:0000256" key="1">
    <source>
        <dbReference type="ARBA" id="ARBA00023015"/>
    </source>
</evidence>
<evidence type="ECO:0000256" key="2">
    <source>
        <dbReference type="ARBA" id="ARBA00023125"/>
    </source>
</evidence>
<dbReference type="InterPro" id="IPR011991">
    <property type="entry name" value="ArsR-like_HTH"/>
</dbReference>
<evidence type="ECO:0000256" key="3">
    <source>
        <dbReference type="ARBA" id="ARBA00023163"/>
    </source>
</evidence>
<dbReference type="InterPro" id="IPR019887">
    <property type="entry name" value="Tscrpt_reg_AsnC/Lrp_C"/>
</dbReference>
<protein>
    <submittedName>
        <fullName evidence="5">Winged helix-turn-helix transcriptional regulator</fullName>
    </submittedName>
</protein>
<name>A0AA91BV22_9RHOB</name>
<dbReference type="SUPFAM" id="SSF46785">
    <property type="entry name" value="Winged helix' DNA-binding domain"/>
    <property type="match status" value="1"/>
</dbReference>
<dbReference type="InterPro" id="IPR011008">
    <property type="entry name" value="Dimeric_a/b-barrel"/>
</dbReference>
<proteinExistence type="predicted"/>
<dbReference type="Pfam" id="PF01037">
    <property type="entry name" value="AsnC_trans_reg"/>
    <property type="match status" value="1"/>
</dbReference>
<dbReference type="PANTHER" id="PTHR30154:SF34">
    <property type="entry name" value="TRANSCRIPTIONAL REGULATOR AZLB"/>
    <property type="match status" value="1"/>
</dbReference>
<keyword evidence="3" id="KW-0804">Transcription</keyword>
<evidence type="ECO:0000313" key="5">
    <source>
        <dbReference type="EMBL" id="NOE19693.1"/>
    </source>
</evidence>
<dbReference type="PROSITE" id="PS50956">
    <property type="entry name" value="HTH_ASNC_2"/>
    <property type="match status" value="1"/>
</dbReference>
<dbReference type="AlphaFoldDB" id="A0AA91BV22"/>
<dbReference type="Gene3D" id="1.10.10.10">
    <property type="entry name" value="Winged helix-like DNA-binding domain superfamily/Winged helix DNA-binding domain"/>
    <property type="match status" value="1"/>
</dbReference>
<gene>
    <name evidence="5" type="ORF">GS634_16335</name>
</gene>
<feature type="domain" description="HTH asnC-type" evidence="4">
    <location>
        <begin position="3"/>
        <end position="64"/>
    </location>
</feature>
<dbReference type="PRINTS" id="PR00033">
    <property type="entry name" value="HTHASNC"/>
</dbReference>
<dbReference type="EMBL" id="WVRA01000006">
    <property type="protein sequence ID" value="NOE19693.1"/>
    <property type="molecule type" value="Genomic_DNA"/>
</dbReference>
<dbReference type="RefSeq" id="WP_171118486.1">
    <property type="nucleotide sequence ID" value="NZ_WVRA01000006.1"/>
</dbReference>
<accession>A0AA91BV22</accession>
<sequence length="155" mass="17643">MLLDSRDCQLLALLQKDCRISNADLAERVGMSSSACWRRVRVFEEAGLISQYRAELSPEHAGLSFQALVHVHLTRHNPEHLERFIAAIEKRPEVMECYATTGQADYHMRVICKDIGAYNVFLEEFLFRLPAVESAQTNVVLREIKRSNALPIPSC</sequence>
<organism evidence="5 6">
    <name type="scientific">Ruegeria atlantica</name>
    <dbReference type="NCBI Taxonomy" id="81569"/>
    <lineage>
        <taxon>Bacteria</taxon>
        <taxon>Pseudomonadati</taxon>
        <taxon>Pseudomonadota</taxon>
        <taxon>Alphaproteobacteria</taxon>
        <taxon>Rhodobacterales</taxon>
        <taxon>Roseobacteraceae</taxon>
        <taxon>Ruegeria</taxon>
    </lineage>
</organism>
<dbReference type="SUPFAM" id="SSF54909">
    <property type="entry name" value="Dimeric alpha+beta barrel"/>
    <property type="match status" value="1"/>
</dbReference>
<dbReference type="Gene3D" id="3.30.70.920">
    <property type="match status" value="1"/>
</dbReference>
<keyword evidence="1" id="KW-0805">Transcription regulation</keyword>
<evidence type="ECO:0000259" key="4">
    <source>
        <dbReference type="PROSITE" id="PS50956"/>
    </source>
</evidence>
<dbReference type="SMART" id="SM00344">
    <property type="entry name" value="HTH_ASNC"/>
    <property type="match status" value="1"/>
</dbReference>
<dbReference type="GO" id="GO:0006355">
    <property type="term" value="P:regulation of DNA-templated transcription"/>
    <property type="evidence" value="ECO:0007669"/>
    <property type="project" value="UniProtKB-ARBA"/>
</dbReference>
<reference evidence="5" key="1">
    <citation type="submission" date="2019-12" db="EMBL/GenBank/DDBJ databases">
        <title>Ruegeria JWLKs population differentiation of coral mucus and skeleton niches.</title>
        <authorList>
            <person name="Luo D."/>
        </authorList>
    </citation>
    <scope>NUCLEOTIDE SEQUENCE</scope>
    <source>
        <strain evidence="5">HKCCD6181</strain>
    </source>
</reference>
<evidence type="ECO:0000313" key="6">
    <source>
        <dbReference type="Proteomes" id="UP000597886"/>
    </source>
</evidence>
<comment type="caution">
    <text evidence="5">The sequence shown here is derived from an EMBL/GenBank/DDBJ whole genome shotgun (WGS) entry which is preliminary data.</text>
</comment>
<dbReference type="Proteomes" id="UP000597886">
    <property type="component" value="Unassembled WGS sequence"/>
</dbReference>
<dbReference type="GO" id="GO:0043200">
    <property type="term" value="P:response to amino acid"/>
    <property type="evidence" value="ECO:0007669"/>
    <property type="project" value="TreeGrafter"/>
</dbReference>
<dbReference type="InterPro" id="IPR000485">
    <property type="entry name" value="AsnC-type_HTH_dom"/>
</dbReference>
<dbReference type="GO" id="GO:0005829">
    <property type="term" value="C:cytosol"/>
    <property type="evidence" value="ECO:0007669"/>
    <property type="project" value="TreeGrafter"/>
</dbReference>
<dbReference type="InterPro" id="IPR036388">
    <property type="entry name" value="WH-like_DNA-bd_sf"/>
</dbReference>
<dbReference type="InterPro" id="IPR019888">
    <property type="entry name" value="Tscrpt_reg_AsnC-like"/>
</dbReference>
<dbReference type="Pfam" id="PF13412">
    <property type="entry name" value="HTH_24"/>
    <property type="match status" value="1"/>
</dbReference>